<dbReference type="AlphaFoldDB" id="A0A382SRJ9"/>
<evidence type="ECO:0000256" key="2">
    <source>
        <dbReference type="ARBA" id="ARBA00023136"/>
    </source>
</evidence>
<evidence type="ECO:0000256" key="1">
    <source>
        <dbReference type="ARBA" id="ARBA00004442"/>
    </source>
</evidence>
<evidence type="ECO:0000256" key="3">
    <source>
        <dbReference type="ARBA" id="ARBA00023237"/>
    </source>
</evidence>
<evidence type="ECO:0000313" key="4">
    <source>
        <dbReference type="EMBL" id="SVD11808.1"/>
    </source>
</evidence>
<gene>
    <name evidence="4" type="ORF">METZ01_LOCUS364662</name>
</gene>
<protein>
    <submittedName>
        <fullName evidence="4">Uncharacterized protein</fullName>
    </submittedName>
</protein>
<name>A0A382SRJ9_9ZZZZ</name>
<reference evidence="4" key="1">
    <citation type="submission" date="2018-05" db="EMBL/GenBank/DDBJ databases">
        <authorList>
            <person name="Lanie J.A."/>
            <person name="Ng W.-L."/>
            <person name="Kazmierczak K.M."/>
            <person name="Andrzejewski T.M."/>
            <person name="Davidsen T.M."/>
            <person name="Wayne K.J."/>
            <person name="Tettelin H."/>
            <person name="Glass J.I."/>
            <person name="Rusch D."/>
            <person name="Podicherti R."/>
            <person name="Tsui H.-C.T."/>
            <person name="Winkler M.E."/>
        </authorList>
    </citation>
    <scope>NUCLEOTIDE SEQUENCE</scope>
</reference>
<dbReference type="InterPro" id="IPR036942">
    <property type="entry name" value="Beta-barrel_TonB_sf"/>
</dbReference>
<accession>A0A382SRJ9</accession>
<dbReference type="SUPFAM" id="SSF56935">
    <property type="entry name" value="Porins"/>
    <property type="match status" value="1"/>
</dbReference>
<comment type="subcellular location">
    <subcellularLocation>
        <location evidence="1">Cell outer membrane</location>
    </subcellularLocation>
</comment>
<dbReference type="EMBL" id="UINC01130629">
    <property type="protein sequence ID" value="SVD11808.1"/>
    <property type="molecule type" value="Genomic_DNA"/>
</dbReference>
<sequence length="113" mass="13330">SWYGTTKYYNKLTRKNDPINAPKWKWNASIKWDPSFGGLTLNYRHVNEFIWNDGIWAGTIGPYNIYDLHYNYMLTENLELSFSALNFMDDHHKELIGGAKMGKQIIMRMTSIF</sequence>
<feature type="non-terminal residue" evidence="4">
    <location>
        <position position="1"/>
    </location>
</feature>
<proteinExistence type="predicted"/>
<keyword evidence="3" id="KW-0998">Cell outer membrane</keyword>
<dbReference type="Gene3D" id="2.40.170.20">
    <property type="entry name" value="TonB-dependent receptor, beta-barrel domain"/>
    <property type="match status" value="1"/>
</dbReference>
<keyword evidence="2" id="KW-0472">Membrane</keyword>
<dbReference type="GO" id="GO:0009279">
    <property type="term" value="C:cell outer membrane"/>
    <property type="evidence" value="ECO:0007669"/>
    <property type="project" value="UniProtKB-SubCell"/>
</dbReference>
<organism evidence="4">
    <name type="scientific">marine metagenome</name>
    <dbReference type="NCBI Taxonomy" id="408172"/>
    <lineage>
        <taxon>unclassified sequences</taxon>
        <taxon>metagenomes</taxon>
        <taxon>ecological metagenomes</taxon>
    </lineage>
</organism>